<evidence type="ECO:0000256" key="1">
    <source>
        <dbReference type="SAM" id="MobiDB-lite"/>
    </source>
</evidence>
<keyword evidence="2" id="KW-0472">Membrane</keyword>
<keyword evidence="2" id="KW-0812">Transmembrane</keyword>
<evidence type="ECO:0000313" key="4">
    <source>
        <dbReference type="Proteomes" id="UP000002630"/>
    </source>
</evidence>
<feature type="region of interest" description="Disordered" evidence="1">
    <location>
        <begin position="1"/>
        <end position="235"/>
    </location>
</feature>
<reference evidence="3 4" key="1">
    <citation type="journal article" date="2010" name="Nature">
        <title>The Ectocarpus genome and the independent evolution of multicellularity in brown algae.</title>
        <authorList>
            <person name="Cock J.M."/>
            <person name="Sterck L."/>
            <person name="Rouze P."/>
            <person name="Scornet D."/>
            <person name="Allen A.E."/>
            <person name="Amoutzias G."/>
            <person name="Anthouard V."/>
            <person name="Artiguenave F."/>
            <person name="Aury J.M."/>
            <person name="Badger J.H."/>
            <person name="Beszteri B."/>
            <person name="Billiau K."/>
            <person name="Bonnet E."/>
            <person name="Bothwell J.H."/>
            <person name="Bowler C."/>
            <person name="Boyen C."/>
            <person name="Brownlee C."/>
            <person name="Carrano C.J."/>
            <person name="Charrier B."/>
            <person name="Cho G.Y."/>
            <person name="Coelho S.M."/>
            <person name="Collen J."/>
            <person name="Corre E."/>
            <person name="Da Silva C."/>
            <person name="Delage L."/>
            <person name="Delaroque N."/>
            <person name="Dittami S.M."/>
            <person name="Doulbeau S."/>
            <person name="Elias M."/>
            <person name="Farnham G."/>
            <person name="Gachon C.M."/>
            <person name="Gschloessl B."/>
            <person name="Heesch S."/>
            <person name="Jabbari K."/>
            <person name="Jubin C."/>
            <person name="Kawai H."/>
            <person name="Kimura K."/>
            <person name="Kloareg B."/>
            <person name="Kupper F.C."/>
            <person name="Lang D."/>
            <person name="Le Bail A."/>
            <person name="Leblanc C."/>
            <person name="Lerouge P."/>
            <person name="Lohr M."/>
            <person name="Lopez P.J."/>
            <person name="Martens C."/>
            <person name="Maumus F."/>
            <person name="Michel G."/>
            <person name="Miranda-Saavedra D."/>
            <person name="Morales J."/>
            <person name="Moreau H."/>
            <person name="Motomura T."/>
            <person name="Nagasato C."/>
            <person name="Napoli C.A."/>
            <person name="Nelson D.R."/>
            <person name="Nyvall-Collen P."/>
            <person name="Peters A.F."/>
            <person name="Pommier C."/>
            <person name="Potin P."/>
            <person name="Poulain J."/>
            <person name="Quesneville H."/>
            <person name="Read B."/>
            <person name="Rensing S.A."/>
            <person name="Ritter A."/>
            <person name="Rousvoal S."/>
            <person name="Samanta M."/>
            <person name="Samson G."/>
            <person name="Schroeder D.C."/>
            <person name="Segurens B."/>
            <person name="Strittmatter M."/>
            <person name="Tonon T."/>
            <person name="Tregear J.W."/>
            <person name="Valentin K."/>
            <person name="von Dassow P."/>
            <person name="Yamagishi T."/>
            <person name="Van de Peer Y."/>
            <person name="Wincker P."/>
        </authorList>
    </citation>
    <scope>NUCLEOTIDE SEQUENCE [LARGE SCALE GENOMIC DNA]</scope>
    <source>
        <strain evidence="4">Ec32 / CCAP1310/4</strain>
    </source>
</reference>
<dbReference type="AlphaFoldDB" id="D7G4J9"/>
<gene>
    <name evidence="3" type="ORF">Esi_0057_0074</name>
</gene>
<accession>D7G4J9</accession>
<dbReference type="Proteomes" id="UP000002630">
    <property type="component" value="Unassembled WGS sequence"/>
</dbReference>
<proteinExistence type="predicted"/>
<sequence length="348" mass="34732">MRFKKTSAKAGAAATVDGNQALDPKLQKRAEQAPASYELNNDDAASPAGNKPAAADASSSARRAAAAASGDNKGAEREGEVVEGYSEADRGSAGTAGGRPIAEGRVAREETQEGGAGGNTEPPLSPPGSGEQRERVAPRAAAAAAVARGEEGRGRVSEGATSAGGDGRGSAAAIAGDDHAATAAAGGSDEGAGGDADVRTSGPVDSQQSVGAAAQSDGQAKGQTNTAPPAAAIPSKPARTLADVAAFVEADSIAAEKAYTDALTATATAAQSQESSSLLYDGDCAAGDERVMSWRQTPHMAFIECQVAVLVVLVSMILVCWRRHGRMISVLYAPPADVATPCQGAFTQ</sequence>
<keyword evidence="2" id="KW-1133">Transmembrane helix</keyword>
<protein>
    <submittedName>
        <fullName evidence="3">Uncharacterized protein</fullName>
    </submittedName>
</protein>
<name>D7G4J9_ECTSI</name>
<feature type="compositionally biased region" description="Low complexity" evidence="1">
    <location>
        <begin position="43"/>
        <end position="69"/>
    </location>
</feature>
<feature type="compositionally biased region" description="Low complexity" evidence="1">
    <location>
        <begin position="138"/>
        <end position="147"/>
    </location>
</feature>
<dbReference type="InParanoid" id="D7G4J9"/>
<feature type="compositionally biased region" description="Polar residues" evidence="1">
    <location>
        <begin position="203"/>
        <end position="226"/>
    </location>
</feature>
<feature type="transmembrane region" description="Helical" evidence="2">
    <location>
        <begin position="300"/>
        <end position="321"/>
    </location>
</feature>
<evidence type="ECO:0000313" key="3">
    <source>
        <dbReference type="EMBL" id="CBJ48902.1"/>
    </source>
</evidence>
<keyword evidence="4" id="KW-1185">Reference proteome</keyword>
<dbReference type="EMBL" id="FN649760">
    <property type="protein sequence ID" value="CBJ48902.1"/>
    <property type="molecule type" value="Genomic_DNA"/>
</dbReference>
<feature type="compositionally biased region" description="Low complexity" evidence="1">
    <location>
        <begin position="169"/>
        <end position="187"/>
    </location>
</feature>
<evidence type="ECO:0000256" key="2">
    <source>
        <dbReference type="SAM" id="Phobius"/>
    </source>
</evidence>
<dbReference type="OrthoDB" id="10497622at2759"/>
<organism evidence="3 4">
    <name type="scientific">Ectocarpus siliculosus</name>
    <name type="common">Brown alga</name>
    <name type="synonym">Conferva siliculosa</name>
    <dbReference type="NCBI Taxonomy" id="2880"/>
    <lineage>
        <taxon>Eukaryota</taxon>
        <taxon>Sar</taxon>
        <taxon>Stramenopiles</taxon>
        <taxon>Ochrophyta</taxon>
        <taxon>PX clade</taxon>
        <taxon>Phaeophyceae</taxon>
        <taxon>Ectocarpales</taxon>
        <taxon>Ectocarpaceae</taxon>
        <taxon>Ectocarpus</taxon>
    </lineage>
</organism>